<keyword evidence="1" id="KW-1133">Transmembrane helix</keyword>
<proteinExistence type="predicted"/>
<reference evidence="2 3" key="1">
    <citation type="submission" date="2024-08" db="EMBL/GenBank/DDBJ databases">
        <title>Genome mining of Saccharopolyspora cebuensis PGLac3 from Nigerian medicinal plant.</title>
        <authorList>
            <person name="Ezeobiora C.E."/>
            <person name="Igbokwe N.H."/>
            <person name="Amin D.H."/>
            <person name="Mendie U.E."/>
        </authorList>
    </citation>
    <scope>NUCLEOTIDE SEQUENCE [LARGE SCALE GENOMIC DNA]</scope>
    <source>
        <strain evidence="2 3">PGLac3</strain>
    </source>
</reference>
<evidence type="ECO:0000313" key="2">
    <source>
        <dbReference type="EMBL" id="MEY8041364.1"/>
    </source>
</evidence>
<dbReference type="RefSeq" id="WP_345357749.1">
    <property type="nucleotide sequence ID" value="NZ_BAABII010000003.1"/>
</dbReference>
<dbReference type="EMBL" id="JBGEHV010000035">
    <property type="protein sequence ID" value="MEY8041364.1"/>
    <property type="molecule type" value="Genomic_DNA"/>
</dbReference>
<dbReference type="Proteomes" id="UP001564626">
    <property type="component" value="Unassembled WGS sequence"/>
</dbReference>
<keyword evidence="1" id="KW-0472">Membrane</keyword>
<keyword evidence="3" id="KW-1185">Reference proteome</keyword>
<accession>A0ABV4CPM0</accession>
<gene>
    <name evidence="2" type="ORF">AB8O55_18325</name>
</gene>
<organism evidence="2 3">
    <name type="scientific">Saccharopolyspora cebuensis</name>
    <dbReference type="NCBI Taxonomy" id="418759"/>
    <lineage>
        <taxon>Bacteria</taxon>
        <taxon>Bacillati</taxon>
        <taxon>Actinomycetota</taxon>
        <taxon>Actinomycetes</taxon>
        <taxon>Pseudonocardiales</taxon>
        <taxon>Pseudonocardiaceae</taxon>
        <taxon>Saccharopolyspora</taxon>
    </lineage>
</organism>
<evidence type="ECO:0000313" key="3">
    <source>
        <dbReference type="Proteomes" id="UP001564626"/>
    </source>
</evidence>
<name>A0ABV4CPM0_9PSEU</name>
<comment type="caution">
    <text evidence="2">The sequence shown here is derived from an EMBL/GenBank/DDBJ whole genome shotgun (WGS) entry which is preliminary data.</text>
</comment>
<feature type="transmembrane region" description="Helical" evidence="1">
    <location>
        <begin position="6"/>
        <end position="32"/>
    </location>
</feature>
<protein>
    <submittedName>
        <fullName evidence="2">Uncharacterized protein</fullName>
    </submittedName>
</protein>
<sequence>MGAIVVATTIGLVAIGLVLGIIVLAVFALAGIKALNAAHDGRSRFVNRTQRQRS</sequence>
<evidence type="ECO:0000256" key="1">
    <source>
        <dbReference type="SAM" id="Phobius"/>
    </source>
</evidence>
<keyword evidence="1" id="KW-0812">Transmembrane</keyword>